<dbReference type="AlphaFoldDB" id="A0A4Q8B9I0"/>
<comment type="caution">
    <text evidence="3">The sequence shown here is derived from an EMBL/GenBank/DDBJ whole genome shotgun (WGS) entry which is preliminary data.</text>
</comment>
<feature type="region of interest" description="Disordered" evidence="1">
    <location>
        <begin position="426"/>
        <end position="454"/>
    </location>
</feature>
<dbReference type="InterPro" id="IPR003615">
    <property type="entry name" value="HNH_nuc"/>
</dbReference>
<evidence type="ECO:0000313" key="4">
    <source>
        <dbReference type="Proteomes" id="UP000294114"/>
    </source>
</evidence>
<keyword evidence="3" id="KW-0378">Hydrolase</keyword>
<dbReference type="RefSeq" id="WP_130332353.1">
    <property type="nucleotide sequence ID" value="NZ_SHLD01000001.1"/>
</dbReference>
<accession>A0A4Q8B9I0</accession>
<proteinExistence type="predicted"/>
<organism evidence="3 4">
    <name type="scientific">Micromonospora kangleipakensis</name>
    <dbReference type="NCBI Taxonomy" id="1077942"/>
    <lineage>
        <taxon>Bacteria</taxon>
        <taxon>Bacillati</taxon>
        <taxon>Actinomycetota</taxon>
        <taxon>Actinomycetes</taxon>
        <taxon>Micromonosporales</taxon>
        <taxon>Micromonosporaceae</taxon>
        <taxon>Micromonospora</taxon>
    </lineage>
</organism>
<name>A0A4Q8B9I0_9ACTN</name>
<feature type="domain" description="HNH nuclease" evidence="2">
    <location>
        <begin position="358"/>
        <end position="407"/>
    </location>
</feature>
<feature type="compositionally biased region" description="Basic and acidic residues" evidence="1">
    <location>
        <begin position="435"/>
        <end position="454"/>
    </location>
</feature>
<dbReference type="Proteomes" id="UP000294114">
    <property type="component" value="Unassembled WGS sequence"/>
</dbReference>
<evidence type="ECO:0000256" key="1">
    <source>
        <dbReference type="SAM" id="MobiDB-lite"/>
    </source>
</evidence>
<keyword evidence="4" id="KW-1185">Reference proteome</keyword>
<evidence type="ECO:0000313" key="3">
    <source>
        <dbReference type="EMBL" id="RZU73663.1"/>
    </source>
</evidence>
<dbReference type="GO" id="GO:0004519">
    <property type="term" value="F:endonuclease activity"/>
    <property type="evidence" value="ECO:0007669"/>
    <property type="project" value="UniProtKB-KW"/>
</dbReference>
<evidence type="ECO:0000259" key="2">
    <source>
        <dbReference type="Pfam" id="PF13391"/>
    </source>
</evidence>
<sequence>MRVGSDGSAQFARLSKSRYYAAVVAANRAYLAVAVPDAAATERDYWTLSCLPSTTRNPQRLSAVCMRTMETFVLHEPLDPTDEGVAEGFVVIRRSILKRHWATGRALSRAFPGLTEEPSDYRDAGPDQARVRGRYDQLVAALADDRFAEAVRDLTSSLLTAGTMQGAGHSVALVDEVLGHDARTAEWVYPVNDQSESWGYDQGVLETFRAFTPGEPFANWELGSCFHQIKAGDRIWIYATRPYQRIVAVGTAWDDPYVWAEADGGSEWQLEIRWDLPLTRFLLTHPVAGADVLDKLVQTVRALQPSESERLAKILDGGRAPEPEGLPEGRRRRLAQVTARQGQAEFRRRLLEAYDGKCAISGCDVPEVLQAAHIDPYDGPSTNRITNGLLLRADLHNLFDAGRLWIDDSYRVRMAEGLDHYDEWNGRRLRPTVDPAHRPDRRALQRHRQDQGIE</sequence>
<keyword evidence="3" id="KW-0255">Endonuclease</keyword>
<protein>
    <submittedName>
        <fullName evidence="3">HNH endonuclease</fullName>
    </submittedName>
</protein>
<dbReference type="Pfam" id="PF13391">
    <property type="entry name" value="HNH_2"/>
    <property type="match status" value="1"/>
</dbReference>
<keyword evidence="3" id="KW-0540">Nuclease</keyword>
<reference evidence="3 4" key="1">
    <citation type="submission" date="2019-02" db="EMBL/GenBank/DDBJ databases">
        <title>Sequencing the genomes of 1000 actinobacteria strains.</title>
        <authorList>
            <person name="Klenk H.-P."/>
        </authorList>
    </citation>
    <scope>NUCLEOTIDE SEQUENCE [LARGE SCALE GENOMIC DNA]</scope>
    <source>
        <strain evidence="3 4">DSM 45612</strain>
    </source>
</reference>
<dbReference type="OrthoDB" id="4464809at2"/>
<dbReference type="EMBL" id="SHLD01000001">
    <property type="protein sequence ID" value="RZU73663.1"/>
    <property type="molecule type" value="Genomic_DNA"/>
</dbReference>
<gene>
    <name evidence="3" type="ORF">EV384_2081</name>
</gene>